<dbReference type="InterPro" id="IPR004805">
    <property type="entry name" value="DnaE2/DnaE/PolC"/>
</dbReference>
<dbReference type="InterPro" id="IPR004365">
    <property type="entry name" value="NA-bd_OB_tRNA"/>
</dbReference>
<comment type="caution">
    <text evidence="3">The sequence shown here is derived from an EMBL/GenBank/DDBJ whole genome shotgun (WGS) entry which is preliminary data.</text>
</comment>
<dbReference type="GO" id="GO:0008408">
    <property type="term" value="F:3'-5' exonuclease activity"/>
    <property type="evidence" value="ECO:0007669"/>
    <property type="project" value="InterPro"/>
</dbReference>
<feature type="domain" description="OB" evidence="1">
    <location>
        <begin position="117"/>
        <end position="194"/>
    </location>
</feature>
<dbReference type="InterPro" id="IPR012340">
    <property type="entry name" value="NA-bd_OB-fold"/>
</dbReference>
<sequence length="283" mass="31218">MNRRALESLIRAGALDSLGPHRAVMMVSLGVALAAAERHSRDRQAGQSDLFGATAQTPESLDLVSVPEWSEDQRLDGERETLGLYLTGHPIARYAEELAHITDYTLAELRPTQDRTVVVAGLVVSLRTMQTRRGDRMAFVTLDDRSGRLELAVFSEFYLRYRDLLVKDNLLVVEGQVSVDEYTGGFKMSAEKIYNIDQARSAFGSRLVIELDAGAAGNGFVDELCEILAPVARGPCPVYLRYHGAQADAEIALGDEWKISPTGAVIERLGRLAGERNVHLDYR</sequence>
<dbReference type="SUPFAM" id="SSF50249">
    <property type="entry name" value="Nucleic acid-binding proteins"/>
    <property type="match status" value="1"/>
</dbReference>
<evidence type="ECO:0000313" key="3">
    <source>
        <dbReference type="EMBL" id="OGI37124.1"/>
    </source>
</evidence>
<dbReference type="PANTHER" id="PTHR32294:SF0">
    <property type="entry name" value="DNA POLYMERASE III SUBUNIT ALPHA"/>
    <property type="match status" value="1"/>
</dbReference>
<evidence type="ECO:0000259" key="1">
    <source>
        <dbReference type="Pfam" id="PF01336"/>
    </source>
</evidence>
<name>A0A1F6SW80_9PROT</name>
<dbReference type="AlphaFoldDB" id="A0A1F6SW80"/>
<dbReference type="FunFam" id="2.40.50.140:FF:000106">
    <property type="entry name" value="DNA polymerase III subunit alpha"/>
    <property type="match status" value="1"/>
</dbReference>
<dbReference type="CDD" id="cd04485">
    <property type="entry name" value="DnaE_OBF"/>
    <property type="match status" value="1"/>
</dbReference>
<gene>
    <name evidence="3" type="ORF">A2V91_02090</name>
</gene>
<dbReference type="Gene3D" id="2.40.50.140">
    <property type="entry name" value="Nucleic acid-binding proteins"/>
    <property type="match status" value="1"/>
</dbReference>
<dbReference type="Proteomes" id="UP000179334">
    <property type="component" value="Unassembled WGS sequence"/>
</dbReference>
<dbReference type="InterPro" id="IPR048472">
    <property type="entry name" value="DNA_pol_IIIA_C"/>
</dbReference>
<dbReference type="Pfam" id="PF20914">
    <property type="entry name" value="DNA_pol_IIIA_C"/>
    <property type="match status" value="1"/>
</dbReference>
<dbReference type="PANTHER" id="PTHR32294">
    <property type="entry name" value="DNA POLYMERASE III SUBUNIT ALPHA"/>
    <property type="match status" value="1"/>
</dbReference>
<reference evidence="3 4" key="1">
    <citation type="journal article" date="2016" name="Nat. Commun.">
        <title>Thousands of microbial genomes shed light on interconnected biogeochemical processes in an aquifer system.</title>
        <authorList>
            <person name="Anantharaman K."/>
            <person name="Brown C.T."/>
            <person name="Hug L.A."/>
            <person name="Sharon I."/>
            <person name="Castelle C.J."/>
            <person name="Probst A.J."/>
            <person name="Thomas B.C."/>
            <person name="Singh A."/>
            <person name="Wilkins M.J."/>
            <person name="Karaoz U."/>
            <person name="Brodie E.L."/>
            <person name="Williams K.H."/>
            <person name="Hubbard S.S."/>
            <person name="Banfield J.F."/>
        </authorList>
    </citation>
    <scope>NUCLEOTIDE SEQUENCE [LARGE SCALE GENOMIC DNA]</scope>
</reference>
<evidence type="ECO:0000313" key="4">
    <source>
        <dbReference type="Proteomes" id="UP000179334"/>
    </source>
</evidence>
<dbReference type="GO" id="GO:0003676">
    <property type="term" value="F:nucleic acid binding"/>
    <property type="evidence" value="ECO:0007669"/>
    <property type="project" value="InterPro"/>
</dbReference>
<evidence type="ECO:0000259" key="2">
    <source>
        <dbReference type="Pfam" id="PF20914"/>
    </source>
</evidence>
<proteinExistence type="predicted"/>
<dbReference type="Pfam" id="PF01336">
    <property type="entry name" value="tRNA_anti-codon"/>
    <property type="match status" value="1"/>
</dbReference>
<dbReference type="GO" id="GO:0006260">
    <property type="term" value="P:DNA replication"/>
    <property type="evidence" value="ECO:0007669"/>
    <property type="project" value="InterPro"/>
</dbReference>
<protein>
    <submittedName>
        <fullName evidence="3">Uncharacterized protein</fullName>
    </submittedName>
</protein>
<organism evidence="3 4">
    <name type="scientific">Candidatus Muproteobacteria bacterium RBG_16_64_10</name>
    <dbReference type="NCBI Taxonomy" id="1817757"/>
    <lineage>
        <taxon>Bacteria</taxon>
        <taxon>Pseudomonadati</taxon>
        <taxon>Pseudomonadota</taxon>
        <taxon>Candidatus Muproteobacteria</taxon>
    </lineage>
</organism>
<accession>A0A1F6SW80</accession>
<feature type="domain" description="DNA polymerase III subunit alpha C-terminal" evidence="2">
    <location>
        <begin position="224"/>
        <end position="274"/>
    </location>
</feature>
<dbReference type="EMBL" id="MFSR01000098">
    <property type="protein sequence ID" value="OGI37124.1"/>
    <property type="molecule type" value="Genomic_DNA"/>
</dbReference>